<comment type="caution">
    <text evidence="5">The sequence shown here is derived from an EMBL/GenBank/DDBJ whole genome shotgun (WGS) entry which is preliminary data.</text>
</comment>
<accession>A0AAP5QH17</accession>
<dbReference type="Pfam" id="PF00501">
    <property type="entry name" value="AMP-binding"/>
    <property type="match status" value="1"/>
</dbReference>
<dbReference type="InterPro" id="IPR020845">
    <property type="entry name" value="AMP-binding_CS"/>
</dbReference>
<dbReference type="GO" id="GO:0006631">
    <property type="term" value="P:fatty acid metabolic process"/>
    <property type="evidence" value="ECO:0007669"/>
    <property type="project" value="TreeGrafter"/>
</dbReference>
<reference evidence="5" key="1">
    <citation type="submission" date="2022-08" db="EMBL/GenBank/DDBJ databases">
        <authorList>
            <person name="Kim S.-J."/>
        </authorList>
    </citation>
    <scope>NUCLEOTIDE SEQUENCE</scope>
    <source>
        <strain evidence="5">KJ</strain>
    </source>
</reference>
<feature type="domain" description="AMP-binding enzyme C-terminal" evidence="4">
    <location>
        <begin position="434"/>
        <end position="507"/>
    </location>
</feature>
<dbReference type="Pfam" id="PF13193">
    <property type="entry name" value="AMP-binding_C"/>
    <property type="match status" value="1"/>
</dbReference>
<dbReference type="PANTHER" id="PTHR43201">
    <property type="entry name" value="ACYL-COA SYNTHETASE"/>
    <property type="match status" value="1"/>
</dbReference>
<dbReference type="GO" id="GO:0031956">
    <property type="term" value="F:medium-chain fatty acid-CoA ligase activity"/>
    <property type="evidence" value="ECO:0007669"/>
    <property type="project" value="TreeGrafter"/>
</dbReference>
<dbReference type="PROSITE" id="PS00455">
    <property type="entry name" value="AMP_BINDING"/>
    <property type="match status" value="1"/>
</dbReference>
<dbReference type="InterPro" id="IPR025110">
    <property type="entry name" value="AMP-bd_C"/>
</dbReference>
<dbReference type="SUPFAM" id="SSF56801">
    <property type="entry name" value="Acetyl-CoA synthetase-like"/>
    <property type="match status" value="1"/>
</dbReference>
<protein>
    <submittedName>
        <fullName evidence="5">AMP-binding protein</fullName>
    </submittedName>
</protein>
<organism evidence="5 6">
    <name type="scientific">Paraburkholderia fungorum</name>
    <dbReference type="NCBI Taxonomy" id="134537"/>
    <lineage>
        <taxon>Bacteria</taxon>
        <taxon>Pseudomonadati</taxon>
        <taxon>Pseudomonadota</taxon>
        <taxon>Betaproteobacteria</taxon>
        <taxon>Burkholderiales</taxon>
        <taxon>Burkholderiaceae</taxon>
        <taxon>Paraburkholderia</taxon>
    </lineage>
</organism>
<comment type="similarity">
    <text evidence="1">Belongs to the ATP-dependent AMP-binding enzyme family.</text>
</comment>
<dbReference type="InterPro" id="IPR042099">
    <property type="entry name" value="ANL_N_sf"/>
</dbReference>
<feature type="domain" description="AMP-dependent synthetase/ligase" evidence="3">
    <location>
        <begin position="14"/>
        <end position="382"/>
    </location>
</feature>
<dbReference type="Proteomes" id="UP001246473">
    <property type="component" value="Unassembled WGS sequence"/>
</dbReference>
<keyword evidence="2" id="KW-0436">Ligase</keyword>
<sequence>MLVHDPYQALLHCVDRFPDQEGLVFPETGQRLTFAQWLHDVDALASALRHAGVRPGETVAIWAENRIEWPVAQVAIAAIGAVLVPVNTHLREDDVRHVLTHAGVVAILLSERFRANEYRSIIESLRPQLEHLRVVVNFDGSAVQSRDTLSYRALLDRHSGQAVEAGQWNIRDCASIQYTSGTTGRPKGAELCFDGMLRNAQGTIERLGVMPGDRWTSIIPLFHCAGCIMNSLAALLAGATYVGISAFDAERMLKLIEDERCTVLTGVPTSYLAMLNHPRRAEYDLGSLRTGTCGGADCDPALLERCAREFPMQGLVQVYGQTEASTLISLDAAASPQRLRTAGLPLNGMEVRVTDVHTRVPLGTGEVGQLEVRGPMVMLGYHDDPLETARTIDSDGWMQTGDLGCLRHDGRVELVGGRLRDVIIRGGENVYPVEVENLLREHPDIREIAVFAVPDHYYGEVVAAAIESDALLTPADLKQFCRGRIAGFKHPARVFSVSEWPMTSSGKILKRQLQVAVKEGRLKELT</sequence>
<evidence type="ECO:0000256" key="2">
    <source>
        <dbReference type="ARBA" id="ARBA00022598"/>
    </source>
</evidence>
<dbReference type="InterPro" id="IPR045851">
    <property type="entry name" value="AMP-bd_C_sf"/>
</dbReference>
<evidence type="ECO:0000313" key="6">
    <source>
        <dbReference type="Proteomes" id="UP001246473"/>
    </source>
</evidence>
<proteinExistence type="inferred from homology"/>
<dbReference type="PANTHER" id="PTHR43201:SF5">
    <property type="entry name" value="MEDIUM-CHAIN ACYL-COA LIGASE ACSF2, MITOCHONDRIAL"/>
    <property type="match status" value="1"/>
</dbReference>
<evidence type="ECO:0000313" key="5">
    <source>
        <dbReference type="EMBL" id="MDT8843548.1"/>
    </source>
</evidence>
<name>A0AAP5QH17_9BURK</name>
<dbReference type="InterPro" id="IPR000873">
    <property type="entry name" value="AMP-dep_synth/lig_dom"/>
</dbReference>
<evidence type="ECO:0000259" key="4">
    <source>
        <dbReference type="Pfam" id="PF13193"/>
    </source>
</evidence>
<dbReference type="AlphaFoldDB" id="A0AAP5QH17"/>
<dbReference type="EMBL" id="JANSLM010000026">
    <property type="protein sequence ID" value="MDT8843548.1"/>
    <property type="molecule type" value="Genomic_DNA"/>
</dbReference>
<evidence type="ECO:0000256" key="1">
    <source>
        <dbReference type="ARBA" id="ARBA00006432"/>
    </source>
</evidence>
<dbReference type="Gene3D" id="3.40.50.12780">
    <property type="entry name" value="N-terminal domain of ligase-like"/>
    <property type="match status" value="1"/>
</dbReference>
<evidence type="ECO:0000259" key="3">
    <source>
        <dbReference type="Pfam" id="PF00501"/>
    </source>
</evidence>
<gene>
    <name evidence="5" type="ORF">ParKJ_39725</name>
</gene>
<dbReference type="Gene3D" id="3.30.300.30">
    <property type="match status" value="1"/>
</dbReference>